<dbReference type="Pfam" id="PF18557">
    <property type="entry name" value="NepR"/>
    <property type="match status" value="1"/>
</dbReference>
<gene>
    <name evidence="3" type="ORF">BWR18_01605</name>
</gene>
<dbReference type="EMBL" id="CP019312">
    <property type="protein sequence ID" value="APX13622.1"/>
    <property type="molecule type" value="Genomic_DNA"/>
</dbReference>
<proteinExistence type="predicted"/>
<dbReference type="InterPro" id="IPR041649">
    <property type="entry name" value="NepR"/>
</dbReference>
<accession>A0A1P8N030</accession>
<evidence type="ECO:0000313" key="4">
    <source>
        <dbReference type="Proteomes" id="UP000186336"/>
    </source>
</evidence>
<dbReference type="AlphaFoldDB" id="A0A1P8N030"/>
<feature type="region of interest" description="Disordered" evidence="1">
    <location>
        <begin position="42"/>
        <end position="63"/>
    </location>
</feature>
<feature type="domain" description="Anti-sigma factor NepR" evidence="2">
    <location>
        <begin position="11"/>
        <end position="44"/>
    </location>
</feature>
<name>A0A1P8N030_9RHOB</name>
<dbReference type="Proteomes" id="UP000186336">
    <property type="component" value="Chromosome"/>
</dbReference>
<evidence type="ECO:0000259" key="2">
    <source>
        <dbReference type="Pfam" id="PF18557"/>
    </source>
</evidence>
<dbReference type="OrthoDB" id="7875342at2"/>
<dbReference type="RefSeq" id="WP_076630053.1">
    <property type="nucleotide sequence ID" value="NZ_CP019312.1"/>
</dbReference>
<evidence type="ECO:0000313" key="3">
    <source>
        <dbReference type="EMBL" id="APX13622.1"/>
    </source>
</evidence>
<keyword evidence="4" id="KW-1185">Reference proteome</keyword>
<protein>
    <recommendedName>
        <fullName evidence="2">Anti-sigma factor NepR domain-containing protein</fullName>
    </recommendedName>
</protein>
<evidence type="ECO:0000256" key="1">
    <source>
        <dbReference type="SAM" id="MobiDB-lite"/>
    </source>
</evidence>
<reference evidence="3 4" key="1">
    <citation type="submission" date="2017-01" db="EMBL/GenBank/DDBJ databases">
        <title>Complete genome of Tateyamaria omphalii DOK1-4 isolated from seawater in Dokdo.</title>
        <authorList>
            <person name="Kim J.H."/>
            <person name="Chi W.-J."/>
        </authorList>
    </citation>
    <scope>NUCLEOTIDE SEQUENCE [LARGE SCALE GENOMIC DNA]</scope>
    <source>
        <strain evidence="3 4">DOK1-4</strain>
    </source>
</reference>
<organism evidence="3 4">
    <name type="scientific">Tateyamaria omphalii</name>
    <dbReference type="NCBI Taxonomy" id="299262"/>
    <lineage>
        <taxon>Bacteria</taxon>
        <taxon>Pseudomonadati</taxon>
        <taxon>Pseudomonadota</taxon>
        <taxon>Alphaproteobacteria</taxon>
        <taxon>Rhodobacterales</taxon>
        <taxon>Roseobacteraceae</taxon>
        <taxon>Tateyamaria</taxon>
    </lineage>
</organism>
<sequence length="63" mass="7087">MTRRGSRTVDDEIDRNLKRAFEKVAEEPVPDHLLKLLDRLRARDADATGGDTETGQSDSNDMT</sequence>
<dbReference type="KEGG" id="tom:BWR18_01605"/>